<dbReference type="InterPro" id="IPR050767">
    <property type="entry name" value="Sel1_AlgK"/>
</dbReference>
<dbReference type="InterPro" id="IPR000719">
    <property type="entry name" value="Prot_kinase_dom"/>
</dbReference>
<dbReference type="Gene3D" id="1.10.510.10">
    <property type="entry name" value="Transferase(Phosphotransferase) domain 1"/>
    <property type="match status" value="1"/>
</dbReference>
<dbReference type="PROSITE" id="PS50011">
    <property type="entry name" value="PROTEIN_KINASE_DOM"/>
    <property type="match status" value="1"/>
</dbReference>
<dbReference type="PRINTS" id="PR00109">
    <property type="entry name" value="TYRKINASE"/>
</dbReference>
<dbReference type="Gene3D" id="1.25.40.10">
    <property type="entry name" value="Tetratricopeptide repeat domain"/>
    <property type="match status" value="1"/>
</dbReference>
<dbReference type="InterPro" id="IPR011009">
    <property type="entry name" value="Kinase-like_dom_sf"/>
</dbReference>
<dbReference type="SMART" id="SM00671">
    <property type="entry name" value="SEL1"/>
    <property type="match status" value="7"/>
</dbReference>
<accession>A0A397IGE9</accession>
<gene>
    <name evidence="3" type="ORF">Glove_228g67</name>
</gene>
<dbReference type="InterPro" id="IPR006597">
    <property type="entry name" value="Sel1-like"/>
</dbReference>
<dbReference type="STRING" id="1348612.A0A397IGE9"/>
<feature type="domain" description="Protein kinase" evidence="2">
    <location>
        <begin position="32"/>
        <end position="295"/>
    </location>
</feature>
<proteinExistence type="inferred from homology"/>
<dbReference type="Pfam" id="PF07714">
    <property type="entry name" value="PK_Tyr_Ser-Thr"/>
    <property type="match status" value="1"/>
</dbReference>
<dbReference type="SUPFAM" id="SSF81901">
    <property type="entry name" value="HCP-like"/>
    <property type="match status" value="2"/>
</dbReference>
<name>A0A397IGE9_9GLOM</name>
<keyword evidence="4" id="KW-1185">Reference proteome</keyword>
<evidence type="ECO:0000256" key="1">
    <source>
        <dbReference type="ARBA" id="ARBA00038101"/>
    </source>
</evidence>
<dbReference type="PANTHER" id="PTHR11102">
    <property type="entry name" value="SEL-1-LIKE PROTEIN"/>
    <property type="match status" value="1"/>
</dbReference>
<dbReference type="SUPFAM" id="SSF56112">
    <property type="entry name" value="Protein kinase-like (PK-like)"/>
    <property type="match status" value="1"/>
</dbReference>
<dbReference type="AlphaFoldDB" id="A0A397IGE9"/>
<evidence type="ECO:0000259" key="2">
    <source>
        <dbReference type="PROSITE" id="PS50011"/>
    </source>
</evidence>
<evidence type="ECO:0000313" key="3">
    <source>
        <dbReference type="EMBL" id="RHZ73922.1"/>
    </source>
</evidence>
<dbReference type="InterPro" id="IPR011990">
    <property type="entry name" value="TPR-like_helical_dom_sf"/>
</dbReference>
<comment type="caution">
    <text evidence="3">The sequence shown here is derived from an EMBL/GenBank/DDBJ whole genome shotgun (WGS) entry which is preliminary data.</text>
</comment>
<reference evidence="3 4" key="1">
    <citation type="submission" date="2018-08" db="EMBL/GenBank/DDBJ databases">
        <title>Genome and evolution of the arbuscular mycorrhizal fungus Diversispora epigaea (formerly Glomus versiforme) and its bacterial endosymbionts.</title>
        <authorList>
            <person name="Sun X."/>
            <person name="Fei Z."/>
            <person name="Harrison M."/>
        </authorList>
    </citation>
    <scope>NUCLEOTIDE SEQUENCE [LARGE SCALE GENOMIC DNA]</scope>
    <source>
        <strain evidence="3 4">IT104</strain>
    </source>
</reference>
<protein>
    <recommendedName>
        <fullName evidence="2">Protein kinase domain-containing protein</fullName>
    </recommendedName>
</protein>
<sequence length="681" mass="79473">MSQEKKNEKEWMNNLIIPFQKENIPFYRYSEFENVKFITKNVYKATFKVSQKTVALKNLYLNDNDKFTPDNLIYENLAKKIKRHRKLEIHDSILKFYGATKQENTNNYMMILEYVNEGSLRQYLKTDFQKMDWNANLNLAKQIANALMHLHSNDIIHGSFNSENILIHNGIVKLNVFGLIKINSDSLSFLTNNLGPIQYMDPQHLGLFNTFSKNKSSDIFGLGIILWEISSGNPPFKMEYSSHIDLLNNIVKGKREMAIPATPHKYKEIYTDCWKHNGNSRPDISQVIKNLSEIIISDTSVEFETPQPYNAMDVELENLNIQNEEPEPEPEIKPNPPFVDFTTTEVNVFIHDLHKFLIYLFNRQCRTIRSIMIKNYIRERKKNPVKILYEMIRHPSYYWFTSLIGFFYQYGIGTVVDNQMAFKFFSLAANQIIDTFSSNSSHLRKLYNNNKKIGIFSLAFMYLTGLGVEEDTKKAFRIYQELANKGFLTALHNVAYCYEKGLGVKENAEKAFETYLKSAEKGCPHSQNKVGGCYHYGILITKNQVKGFQWFLKCALAGNINAMISVGYDYENGRGVSKDKKEAFKWYLKAAEKEHDTAQHNLGCYYYYYYRDYKNAFELFKKAAENDDVYSQYKLGKFFYEGSGIKKDIVKAIFWLNKAKENANIDADRLLNEIIRNRMMQ</sequence>
<dbReference type="Pfam" id="PF08238">
    <property type="entry name" value="Sel1"/>
    <property type="match status" value="7"/>
</dbReference>
<dbReference type="GO" id="GO:0004672">
    <property type="term" value="F:protein kinase activity"/>
    <property type="evidence" value="ECO:0007669"/>
    <property type="project" value="InterPro"/>
</dbReference>
<dbReference type="Proteomes" id="UP000266861">
    <property type="component" value="Unassembled WGS sequence"/>
</dbReference>
<dbReference type="GO" id="GO:0005524">
    <property type="term" value="F:ATP binding"/>
    <property type="evidence" value="ECO:0007669"/>
    <property type="project" value="InterPro"/>
</dbReference>
<dbReference type="EMBL" id="PQFF01000211">
    <property type="protein sequence ID" value="RHZ73922.1"/>
    <property type="molecule type" value="Genomic_DNA"/>
</dbReference>
<comment type="similarity">
    <text evidence="1">Belongs to the sel-1 family.</text>
</comment>
<dbReference type="InterPro" id="IPR001245">
    <property type="entry name" value="Ser-Thr/Tyr_kinase_cat_dom"/>
</dbReference>
<organism evidence="3 4">
    <name type="scientific">Diversispora epigaea</name>
    <dbReference type="NCBI Taxonomy" id="1348612"/>
    <lineage>
        <taxon>Eukaryota</taxon>
        <taxon>Fungi</taxon>
        <taxon>Fungi incertae sedis</taxon>
        <taxon>Mucoromycota</taxon>
        <taxon>Glomeromycotina</taxon>
        <taxon>Glomeromycetes</taxon>
        <taxon>Diversisporales</taxon>
        <taxon>Diversisporaceae</taxon>
        <taxon>Diversispora</taxon>
    </lineage>
</organism>
<dbReference type="PANTHER" id="PTHR11102:SF160">
    <property type="entry name" value="ERAD-ASSOCIATED E3 UBIQUITIN-PROTEIN LIGASE COMPONENT HRD3"/>
    <property type="match status" value="1"/>
</dbReference>
<evidence type="ECO:0000313" key="4">
    <source>
        <dbReference type="Proteomes" id="UP000266861"/>
    </source>
</evidence>